<keyword evidence="2" id="KW-1185">Reference proteome</keyword>
<proteinExistence type="predicted"/>
<sequence length="126" mass="14191">MRALSILACPQWEPRTDRAFSKSVYTLTGITAIPRTATPHVWRYSYRDHPSCCCRRCCCCFVVAVIVVVVAVDCDCLLLFNVEFSAPFVSRSVGPDKLRTSHPQCSTAVFVLQLRDDVMTLAEWIT</sequence>
<name>A0A813HE15_POLGL</name>
<comment type="caution">
    <text evidence="1">The sequence shown here is derived from an EMBL/GenBank/DDBJ whole genome shotgun (WGS) entry which is preliminary data.</text>
</comment>
<organism evidence="1 2">
    <name type="scientific">Polarella glacialis</name>
    <name type="common">Dinoflagellate</name>
    <dbReference type="NCBI Taxonomy" id="89957"/>
    <lineage>
        <taxon>Eukaryota</taxon>
        <taxon>Sar</taxon>
        <taxon>Alveolata</taxon>
        <taxon>Dinophyceae</taxon>
        <taxon>Suessiales</taxon>
        <taxon>Suessiaceae</taxon>
        <taxon>Polarella</taxon>
    </lineage>
</organism>
<protein>
    <submittedName>
        <fullName evidence="1">Uncharacterized protein</fullName>
    </submittedName>
</protein>
<evidence type="ECO:0000313" key="2">
    <source>
        <dbReference type="Proteomes" id="UP000654075"/>
    </source>
</evidence>
<gene>
    <name evidence="1" type="ORF">PGLA1383_LOCUS51780</name>
</gene>
<evidence type="ECO:0000313" key="1">
    <source>
        <dbReference type="EMBL" id="CAE8636298.1"/>
    </source>
</evidence>
<dbReference type="EMBL" id="CAJNNV010031453">
    <property type="protein sequence ID" value="CAE8636298.1"/>
    <property type="molecule type" value="Genomic_DNA"/>
</dbReference>
<accession>A0A813HE15</accession>
<dbReference type="AlphaFoldDB" id="A0A813HE15"/>
<reference evidence="1" key="1">
    <citation type="submission" date="2021-02" db="EMBL/GenBank/DDBJ databases">
        <authorList>
            <person name="Dougan E. K."/>
            <person name="Rhodes N."/>
            <person name="Thang M."/>
            <person name="Chan C."/>
        </authorList>
    </citation>
    <scope>NUCLEOTIDE SEQUENCE</scope>
</reference>
<dbReference type="Proteomes" id="UP000654075">
    <property type="component" value="Unassembled WGS sequence"/>
</dbReference>